<sequence length="868" mass="95981">MASVPASPAHSTSSGLSGARSGRRTTFNKKAADGSVKPVRTVQTVAPPLHVSTSEDLDAREIEQRIQPQRQKSSETNGAQENTQQQGYLGAAVGVAVGAGAAVAGGAAALAGKVLGGSGEQANGKPERDADYSSEDEEFHDAELADIAEHDEDDGPAHRSNRGRASNHSQSRSRGLSESTATTLAGDSESTRGAPAALRGTAGAKRRSGSEPVGGDETSTPADAKAKKETPTHVREKAARVAKLTFDDVKMDADEMERDIKEARRALNLFLNSRMLEAEEIMKKYSDRKLYYALGDALIAVIKGFMTFEPEDLAKAISYCKDALTIANLLRKPAGTVASFGRFVRGSGASTGTMASMTKVQRHAELVYAESLLLKAIMGILYSGDFFAFVSEALNLRNSYGIYRSMSKYVEWADEQAQKKGGAKRDEAVDEDFRSGVYLGNGLISMILGLLPGKVLKIMEVFGYTGDCEWGLMTLARAGEWSDDKKELQPAMDQAKEGLRRQICDMGILLYHLVISTFIPVSGTDIDFADKVLHYNLERYPQGVFFLYFSGRLYSTEALAEKAITQYRAARDVQREYVQLQHICYWDMSLCHMSLAQWKEAYDCFTILLKESNWSKAVYTYGRAVNLAQTGQDDREAAALFRKVPEAMQRIAGKSIPMEKYCARKAKKFISQKRLLLPAIEFSYIYHCLTNAPRYALADEQLVEISDALADLRAVEDPSSYHSGADEYWDDYCLAHFLRGVTLRYIAYPEKHARVDPKESPIPVEEAAKQCQISLQNVIDEGDKISLDHYLVYFAHYELGRLYACQGKIDQARTEFNIIMSSKHLVAHKGKYSMQNMCILRSSEWRMEPWSYTLLTAPCADGALETLK</sequence>
<dbReference type="GO" id="GO:0005741">
    <property type="term" value="C:mitochondrial outer membrane"/>
    <property type="evidence" value="ECO:0007669"/>
    <property type="project" value="TreeGrafter"/>
</dbReference>
<evidence type="ECO:0000256" key="1">
    <source>
        <dbReference type="SAM" id="Coils"/>
    </source>
</evidence>
<feature type="compositionally biased region" description="Low complexity" evidence="2">
    <location>
        <begin position="11"/>
        <end position="20"/>
    </location>
</feature>
<feature type="region of interest" description="Disordered" evidence="2">
    <location>
        <begin position="116"/>
        <end position="236"/>
    </location>
</feature>
<dbReference type="InterPro" id="IPR011990">
    <property type="entry name" value="TPR-like_helical_dom_sf"/>
</dbReference>
<protein>
    <recommendedName>
        <fullName evidence="5">TPR-like protein</fullName>
    </recommendedName>
</protein>
<keyword evidence="4" id="KW-1185">Reference proteome</keyword>
<feature type="compositionally biased region" description="Basic and acidic residues" evidence="2">
    <location>
        <begin position="224"/>
        <end position="236"/>
    </location>
</feature>
<dbReference type="Proteomes" id="UP000245946">
    <property type="component" value="Unassembled WGS sequence"/>
</dbReference>
<gene>
    <name evidence="3" type="ORF">FA09DRAFT_301711</name>
</gene>
<reference evidence="3 4" key="1">
    <citation type="journal article" date="2018" name="Mol. Biol. Evol.">
        <title>Broad Genomic Sampling Reveals a Smut Pathogenic Ancestry of the Fungal Clade Ustilaginomycotina.</title>
        <authorList>
            <person name="Kijpornyongpan T."/>
            <person name="Mondo S.J."/>
            <person name="Barry K."/>
            <person name="Sandor L."/>
            <person name="Lee J."/>
            <person name="Lipzen A."/>
            <person name="Pangilinan J."/>
            <person name="LaButti K."/>
            <person name="Hainaut M."/>
            <person name="Henrissat B."/>
            <person name="Grigoriev I.V."/>
            <person name="Spatafora J.W."/>
            <person name="Aime M.C."/>
        </authorList>
    </citation>
    <scope>NUCLEOTIDE SEQUENCE [LARGE SCALE GENOMIC DNA]</scope>
    <source>
        <strain evidence="3 4">MCA 4186</strain>
    </source>
</reference>
<dbReference type="InterPro" id="IPR019412">
    <property type="entry name" value="IML2/TPR_39"/>
</dbReference>
<feature type="compositionally biased region" description="Polar residues" evidence="2">
    <location>
        <begin position="163"/>
        <end position="185"/>
    </location>
</feature>
<dbReference type="GO" id="GO:0005829">
    <property type="term" value="C:cytosol"/>
    <property type="evidence" value="ECO:0007669"/>
    <property type="project" value="TreeGrafter"/>
</dbReference>
<dbReference type="RefSeq" id="XP_025595560.1">
    <property type="nucleotide sequence ID" value="XM_025740374.1"/>
</dbReference>
<organism evidence="3 4">
    <name type="scientific">Tilletiopsis washingtonensis</name>
    <dbReference type="NCBI Taxonomy" id="58919"/>
    <lineage>
        <taxon>Eukaryota</taxon>
        <taxon>Fungi</taxon>
        <taxon>Dikarya</taxon>
        <taxon>Basidiomycota</taxon>
        <taxon>Ustilaginomycotina</taxon>
        <taxon>Exobasidiomycetes</taxon>
        <taxon>Entylomatales</taxon>
        <taxon>Entylomatales incertae sedis</taxon>
        <taxon>Tilletiopsis</taxon>
    </lineage>
</organism>
<dbReference type="PANTHER" id="PTHR31859:SF1">
    <property type="entry name" value="TETRATRICOPEPTIDE REPEAT PROTEIN 39C"/>
    <property type="match status" value="1"/>
</dbReference>
<evidence type="ECO:0000313" key="3">
    <source>
        <dbReference type="EMBL" id="PWN95281.1"/>
    </source>
</evidence>
<evidence type="ECO:0008006" key="5">
    <source>
        <dbReference type="Google" id="ProtNLM"/>
    </source>
</evidence>
<dbReference type="OrthoDB" id="43460at2759"/>
<dbReference type="SUPFAM" id="SSF48452">
    <property type="entry name" value="TPR-like"/>
    <property type="match status" value="1"/>
</dbReference>
<keyword evidence="1" id="KW-0175">Coiled coil</keyword>
<dbReference type="GeneID" id="37267920"/>
<evidence type="ECO:0000256" key="2">
    <source>
        <dbReference type="SAM" id="MobiDB-lite"/>
    </source>
</evidence>
<evidence type="ECO:0000313" key="4">
    <source>
        <dbReference type="Proteomes" id="UP000245946"/>
    </source>
</evidence>
<dbReference type="Gene3D" id="1.25.40.10">
    <property type="entry name" value="Tetratricopeptide repeat domain"/>
    <property type="match status" value="1"/>
</dbReference>
<feature type="compositionally biased region" description="Acidic residues" evidence="2">
    <location>
        <begin position="132"/>
        <end position="154"/>
    </location>
</feature>
<dbReference type="PANTHER" id="PTHR31859">
    <property type="entry name" value="TETRATRICOPEPTIDE REPEAT PROTEIN 39 FAMILY MEMBER"/>
    <property type="match status" value="1"/>
</dbReference>
<dbReference type="EMBL" id="KZ819305">
    <property type="protein sequence ID" value="PWN95281.1"/>
    <property type="molecule type" value="Genomic_DNA"/>
</dbReference>
<dbReference type="Pfam" id="PF10300">
    <property type="entry name" value="Iml2-TPR_39"/>
    <property type="match status" value="1"/>
</dbReference>
<name>A0A316Z168_9BASI</name>
<dbReference type="GO" id="GO:0005634">
    <property type="term" value="C:nucleus"/>
    <property type="evidence" value="ECO:0007669"/>
    <property type="project" value="TreeGrafter"/>
</dbReference>
<accession>A0A316Z168</accession>
<feature type="coiled-coil region" evidence="1">
    <location>
        <begin position="246"/>
        <end position="273"/>
    </location>
</feature>
<proteinExistence type="predicted"/>
<dbReference type="AlphaFoldDB" id="A0A316Z168"/>
<feature type="region of interest" description="Disordered" evidence="2">
    <location>
        <begin position="1"/>
        <end position="60"/>
    </location>
</feature>